<feature type="region of interest" description="Disordered" evidence="3">
    <location>
        <begin position="407"/>
        <end position="677"/>
    </location>
</feature>
<feature type="compositionally biased region" description="Pro residues" evidence="3">
    <location>
        <begin position="514"/>
        <end position="523"/>
    </location>
</feature>
<feature type="compositionally biased region" description="Polar residues" evidence="3">
    <location>
        <begin position="293"/>
        <end position="313"/>
    </location>
</feature>
<evidence type="ECO:0000313" key="5">
    <source>
        <dbReference type="EMBL" id="TFY69904.1"/>
    </source>
</evidence>
<evidence type="ECO:0000256" key="1">
    <source>
        <dbReference type="ARBA" id="ARBA00022723"/>
    </source>
</evidence>
<feature type="compositionally biased region" description="Pro residues" evidence="3">
    <location>
        <begin position="494"/>
        <end position="507"/>
    </location>
</feature>
<dbReference type="Pfam" id="PF00168">
    <property type="entry name" value="C2"/>
    <property type="match status" value="2"/>
</dbReference>
<feature type="compositionally biased region" description="Polar residues" evidence="3">
    <location>
        <begin position="599"/>
        <end position="609"/>
    </location>
</feature>
<feature type="region of interest" description="Disordered" evidence="3">
    <location>
        <begin position="227"/>
        <end position="248"/>
    </location>
</feature>
<protein>
    <recommendedName>
        <fullName evidence="4">C2 domain-containing protein</fullName>
    </recommendedName>
</protein>
<dbReference type="PANTHER" id="PTHR46502">
    <property type="entry name" value="C2 DOMAIN-CONTAINING"/>
    <property type="match status" value="1"/>
</dbReference>
<name>A0A4Y9Z603_9APHY</name>
<feature type="compositionally biased region" description="Low complexity" evidence="3">
    <location>
        <begin position="557"/>
        <end position="568"/>
    </location>
</feature>
<accession>A0A4Y9Z603</accession>
<dbReference type="GO" id="GO:0046872">
    <property type="term" value="F:metal ion binding"/>
    <property type="evidence" value="ECO:0007669"/>
    <property type="project" value="UniProtKB-KW"/>
</dbReference>
<keyword evidence="1" id="KW-0479">Metal-binding</keyword>
<dbReference type="STRING" id="34475.A0A4Y9Z603"/>
<feature type="region of interest" description="Disordered" evidence="3">
    <location>
        <begin position="69"/>
        <end position="99"/>
    </location>
</feature>
<dbReference type="PROSITE" id="PS50004">
    <property type="entry name" value="C2"/>
    <property type="match status" value="1"/>
</dbReference>
<dbReference type="Gene3D" id="2.60.40.150">
    <property type="entry name" value="C2 domain"/>
    <property type="match status" value="1"/>
</dbReference>
<dbReference type="EMBL" id="SEKV01000003">
    <property type="protein sequence ID" value="TFY69904.1"/>
    <property type="molecule type" value="Genomic_DNA"/>
</dbReference>
<evidence type="ECO:0000259" key="4">
    <source>
        <dbReference type="PROSITE" id="PS50004"/>
    </source>
</evidence>
<feature type="compositionally biased region" description="Polar residues" evidence="3">
    <location>
        <begin position="534"/>
        <end position="546"/>
    </location>
</feature>
<dbReference type="Proteomes" id="UP000298390">
    <property type="component" value="Unassembled WGS sequence"/>
</dbReference>
<dbReference type="InterPro" id="IPR037791">
    <property type="entry name" value="C2_fungal_Inn1"/>
</dbReference>
<dbReference type="InterPro" id="IPR035892">
    <property type="entry name" value="C2_domain_sf"/>
</dbReference>
<evidence type="ECO:0000256" key="2">
    <source>
        <dbReference type="ARBA" id="ARBA00022837"/>
    </source>
</evidence>
<dbReference type="PANTHER" id="PTHR46502:SF2">
    <property type="entry name" value="16 KDA PHLOEM PROTEIN 2"/>
    <property type="match status" value="1"/>
</dbReference>
<feature type="compositionally biased region" description="Polar residues" evidence="3">
    <location>
        <begin position="623"/>
        <end position="665"/>
    </location>
</feature>
<evidence type="ECO:0000256" key="3">
    <source>
        <dbReference type="SAM" id="MobiDB-lite"/>
    </source>
</evidence>
<dbReference type="AlphaFoldDB" id="A0A4Y9Z603"/>
<proteinExistence type="predicted"/>
<feature type="region of interest" description="Disordered" evidence="3">
    <location>
        <begin position="293"/>
        <end position="317"/>
    </location>
</feature>
<sequence length="718" mass="76251">MATTATSRDVGTLVVVVLKAKNLPNKRHIGKQDPYCSVTFNAEKKRTKAIKRGGQHPEWDEEFRYTLYEDPNDMTAPPPHGDGTPPPPPPKKNKGPPSVKGGRSMLVACYADDAREPDFIGETNVDLTEVLTKGETDEWFTLTNKDKYCGEVYLELTFWSNVRGKLCWDQYAILTGPPQEPVPVKKVTGKPNGKSHKHYGGPGQFVPAGESPPHNSIDVQEAIRSISSGSSRGELRPEHVPPSLRPSSSRVDLYVPPYETSRSRHSMVDSVAGDFAELSVGHDVDRRLSFPPQQSGFASRPASSIGFQDQRAVSPQPGHDYHQGTYPDGGGNYYEGAATPPVANAYHQGPPPEQYQPPYETLQPAATGYQVVPRHGPRHSLPPASSGFMPMPTPGFVPLTSHHSQLSGFAPLPSATPTPQNYGPPASHMLIPSSSFSTLPQPPIASSGFIATGPPPTPTPAPYHRSSLPQPPQPHSPGTYHTQYVPPLANASQPPQPPPVSTPPGAPPAHTAYVPPPPPPSVPPHSHSAPPEQFSGQHMNHSSSRENVPPPPPLHDSPPSGQPSGSRPLPQPTQASQQHRRRQSSLPIPPAGGPPGMYNPSQRGPSGSFNLPPPPQTGPPATYNGSTLRAPSGSYTAQSQGALYTQPTGSSSHSYNLPPIQQTVYGSPGGVSPGEAPATTCSWDLAVVAPAALAVPASTNAESFAVPAPATAEHNQTT</sequence>
<feature type="compositionally biased region" description="Pro residues" evidence="3">
    <location>
        <begin position="76"/>
        <end position="90"/>
    </location>
</feature>
<organism evidence="5 6">
    <name type="scientific">Rhodofomes roseus</name>
    <dbReference type="NCBI Taxonomy" id="34475"/>
    <lineage>
        <taxon>Eukaryota</taxon>
        <taxon>Fungi</taxon>
        <taxon>Dikarya</taxon>
        <taxon>Basidiomycota</taxon>
        <taxon>Agaricomycotina</taxon>
        <taxon>Agaricomycetes</taxon>
        <taxon>Polyporales</taxon>
        <taxon>Rhodofomes</taxon>
    </lineage>
</organism>
<feature type="domain" description="C2" evidence="4">
    <location>
        <begin position="1"/>
        <end position="140"/>
    </location>
</feature>
<reference evidence="5 6" key="1">
    <citation type="submission" date="2019-01" db="EMBL/GenBank/DDBJ databases">
        <title>Genome sequencing of the rare red list fungi Fomitopsis rosea.</title>
        <authorList>
            <person name="Buettner E."/>
            <person name="Kellner H."/>
        </authorList>
    </citation>
    <scope>NUCLEOTIDE SEQUENCE [LARGE SCALE GENOMIC DNA]</scope>
    <source>
        <strain evidence="5 6">DSM 105464</strain>
    </source>
</reference>
<dbReference type="SMART" id="SM00239">
    <property type="entry name" value="C2"/>
    <property type="match status" value="1"/>
</dbReference>
<comment type="caution">
    <text evidence="5">The sequence shown here is derived from an EMBL/GenBank/DDBJ whole genome shotgun (WGS) entry which is preliminary data.</text>
</comment>
<gene>
    <name evidence="5" type="ORF">EVJ58_g149</name>
</gene>
<dbReference type="InterPro" id="IPR000008">
    <property type="entry name" value="C2_dom"/>
</dbReference>
<evidence type="ECO:0000313" key="6">
    <source>
        <dbReference type="Proteomes" id="UP000298390"/>
    </source>
</evidence>
<dbReference type="CDD" id="cd08681">
    <property type="entry name" value="C2_fungal_Inn1p-like"/>
    <property type="match status" value="1"/>
</dbReference>
<keyword evidence="2" id="KW-0106">Calcium</keyword>
<dbReference type="SUPFAM" id="SSF49562">
    <property type="entry name" value="C2 domain (Calcium/lipid-binding domain, CaLB)"/>
    <property type="match status" value="1"/>
</dbReference>